<sequence length="223" mass="23235">MPERTPFLRSAHAAGRRALAAAAGVLLSALLLTACGGDDGGGDDPPVVPAAASPSAAATAQKARRDAAPMSESLPKTIKIDKIGVSAPVSQIGLRPDGRIEEPPLSRPDLTGWYKEGVTPGEAGPSVILGHVDAGKKAAVFYRLKELKAGDLIQVVRQDGSTATFAVQRLQSVDKDAFPHQKVFGEEIDYSSLRLVTCGGAFDAGTGHYKENLIAFAKLVQPA</sequence>
<dbReference type="InterPro" id="IPR005754">
    <property type="entry name" value="Sortase"/>
</dbReference>
<proteinExistence type="predicted"/>
<organism evidence="4 5">
    <name type="scientific">Actinomadura rugatobispora</name>
    <dbReference type="NCBI Taxonomy" id="1994"/>
    <lineage>
        <taxon>Bacteria</taxon>
        <taxon>Bacillati</taxon>
        <taxon>Actinomycetota</taxon>
        <taxon>Actinomycetes</taxon>
        <taxon>Streptosporangiales</taxon>
        <taxon>Thermomonosporaceae</taxon>
        <taxon>Actinomadura</taxon>
    </lineage>
</organism>
<evidence type="ECO:0000256" key="3">
    <source>
        <dbReference type="SAM" id="SignalP"/>
    </source>
</evidence>
<keyword evidence="1" id="KW-0378">Hydrolase</keyword>
<protein>
    <submittedName>
        <fullName evidence="4">Class F sortase</fullName>
    </submittedName>
</protein>
<reference evidence="5" key="1">
    <citation type="journal article" date="2019" name="Int. J. Syst. Evol. Microbiol.">
        <title>The Global Catalogue of Microorganisms (GCM) 10K type strain sequencing project: providing services to taxonomists for standard genome sequencing and annotation.</title>
        <authorList>
            <consortium name="The Broad Institute Genomics Platform"/>
            <consortium name="The Broad Institute Genome Sequencing Center for Infectious Disease"/>
            <person name="Wu L."/>
            <person name="Ma J."/>
        </authorList>
    </citation>
    <scope>NUCLEOTIDE SEQUENCE [LARGE SCALE GENOMIC DNA]</scope>
    <source>
        <strain evidence="5">KCTC 42087</strain>
    </source>
</reference>
<evidence type="ECO:0000313" key="4">
    <source>
        <dbReference type="EMBL" id="MFC5748748.1"/>
    </source>
</evidence>
<keyword evidence="5" id="KW-1185">Reference proteome</keyword>
<feature type="chain" id="PRO_5046321409" evidence="3">
    <location>
        <begin position="35"/>
        <end position="223"/>
    </location>
</feature>
<dbReference type="InterPro" id="IPR042001">
    <property type="entry name" value="Sortase_F"/>
</dbReference>
<dbReference type="RefSeq" id="WP_378284427.1">
    <property type="nucleotide sequence ID" value="NZ_JBHSON010000035.1"/>
</dbReference>
<dbReference type="CDD" id="cd05829">
    <property type="entry name" value="Sortase_F"/>
    <property type="match status" value="1"/>
</dbReference>
<evidence type="ECO:0000256" key="2">
    <source>
        <dbReference type="SAM" id="MobiDB-lite"/>
    </source>
</evidence>
<dbReference type="PROSITE" id="PS51257">
    <property type="entry name" value="PROKAR_LIPOPROTEIN"/>
    <property type="match status" value="1"/>
</dbReference>
<feature type="compositionally biased region" description="Low complexity" evidence="2">
    <location>
        <begin position="49"/>
        <end position="61"/>
    </location>
</feature>
<gene>
    <name evidence="4" type="ORF">ACFPZN_24290</name>
</gene>
<name>A0ABW1A542_9ACTN</name>
<evidence type="ECO:0000313" key="5">
    <source>
        <dbReference type="Proteomes" id="UP001596074"/>
    </source>
</evidence>
<keyword evidence="3" id="KW-0732">Signal</keyword>
<dbReference type="NCBIfam" id="NF033748">
    <property type="entry name" value="class_F_sortase"/>
    <property type="match status" value="1"/>
</dbReference>
<feature type="region of interest" description="Disordered" evidence="2">
    <location>
        <begin position="43"/>
        <end position="71"/>
    </location>
</feature>
<dbReference type="EMBL" id="JBHSON010000035">
    <property type="protein sequence ID" value="MFC5748748.1"/>
    <property type="molecule type" value="Genomic_DNA"/>
</dbReference>
<dbReference type="Pfam" id="PF04203">
    <property type="entry name" value="Sortase"/>
    <property type="match status" value="1"/>
</dbReference>
<dbReference type="Proteomes" id="UP001596074">
    <property type="component" value="Unassembled WGS sequence"/>
</dbReference>
<dbReference type="Gene3D" id="2.40.260.10">
    <property type="entry name" value="Sortase"/>
    <property type="match status" value="1"/>
</dbReference>
<evidence type="ECO:0000256" key="1">
    <source>
        <dbReference type="ARBA" id="ARBA00022801"/>
    </source>
</evidence>
<comment type="caution">
    <text evidence="4">The sequence shown here is derived from an EMBL/GenBank/DDBJ whole genome shotgun (WGS) entry which is preliminary data.</text>
</comment>
<dbReference type="SUPFAM" id="SSF63817">
    <property type="entry name" value="Sortase"/>
    <property type="match status" value="1"/>
</dbReference>
<feature type="signal peptide" evidence="3">
    <location>
        <begin position="1"/>
        <end position="34"/>
    </location>
</feature>
<dbReference type="InterPro" id="IPR023365">
    <property type="entry name" value="Sortase_dom-sf"/>
</dbReference>
<accession>A0ABW1A542</accession>